<feature type="region of interest" description="Disordered" evidence="4">
    <location>
        <begin position="467"/>
        <end position="487"/>
    </location>
</feature>
<keyword evidence="2" id="KW-0677">Repeat</keyword>
<dbReference type="SMART" id="SM00320">
    <property type="entry name" value="WD40"/>
    <property type="match status" value="4"/>
</dbReference>
<proteinExistence type="predicted"/>
<feature type="compositionally biased region" description="Polar residues" evidence="4">
    <location>
        <begin position="7"/>
        <end position="26"/>
    </location>
</feature>
<feature type="compositionally biased region" description="Polar residues" evidence="4">
    <location>
        <begin position="343"/>
        <end position="356"/>
    </location>
</feature>
<evidence type="ECO:0000313" key="5">
    <source>
        <dbReference type="EMBL" id="KZZ89899.1"/>
    </source>
</evidence>
<feature type="compositionally biased region" description="Low complexity" evidence="4">
    <location>
        <begin position="140"/>
        <end position="155"/>
    </location>
</feature>
<dbReference type="InterPro" id="IPR045159">
    <property type="entry name" value="DCAF7-like"/>
</dbReference>
<feature type="compositionally biased region" description="Polar residues" evidence="4">
    <location>
        <begin position="477"/>
        <end position="487"/>
    </location>
</feature>
<feature type="compositionally biased region" description="Low complexity" evidence="4">
    <location>
        <begin position="115"/>
        <end position="129"/>
    </location>
</feature>
<feature type="compositionally biased region" description="Polar residues" evidence="4">
    <location>
        <begin position="212"/>
        <end position="234"/>
    </location>
</feature>
<dbReference type="InterPro" id="IPR036322">
    <property type="entry name" value="WD40_repeat_dom_sf"/>
</dbReference>
<feature type="compositionally biased region" description="Polar residues" evidence="4">
    <location>
        <begin position="73"/>
        <end position="86"/>
    </location>
</feature>
<dbReference type="PROSITE" id="PS50082">
    <property type="entry name" value="WD_REPEATS_2"/>
    <property type="match status" value="3"/>
</dbReference>
<feature type="region of interest" description="Disordered" evidence="4">
    <location>
        <begin position="341"/>
        <end position="361"/>
    </location>
</feature>
<dbReference type="PROSITE" id="PS50294">
    <property type="entry name" value="WD_REPEATS_REGION"/>
    <property type="match status" value="1"/>
</dbReference>
<sequence length="631" mass="67553">MSHPLQLPQSRRQVSSGSSADLGSQQDELHMPGVAASPHEQMPSPRDYAPQINPPQSADHSVQTQHHHHQQHASSGAPNVPQQSGLSARPPAVTASTAPVLPTMHSTMPPPSSGPPSQQQNQHGHQQSPASHEYQAPSKPSLSMPHSHSYSRSSPAAGFEPSTSYHAYTPTTPGGPSHLMSPSDGSKCGGPVPQRNFSNTPLGLADIRPRTDSSMSDSAGGNLGQSLPGTQPGPSNYPAPWAVYAFDWCKWPPQGNGSGKVAIGSYLEDGHNFIQILDSQVATTGHAVFPPGTSSSSLDFTKVAEATHSYPVTRLLWEPPSSQKQSTDLLATSGDHLRLWSLPSETSNPQSNNVSRGSRDTAPITKLTPLALLSNSKTPDHTAPLTSLDWNTVSPSLIITSSIDTTCTIWDIPSLTAKTQLIAHDKEVYDVRFCANSVDVFVSCGQDGSVRMFDLRSLEHSTIIYEPTGKEEREGNGRSSPSYSQQAIGSPPPLLRLATSPHDTHLLATFAQDSGTIRILDVRQPGQALLELKGHTGPINCVEWSPLRRGTLASGGDDCQVLIWDLMNQTPSLGTSLNGATQQDNHRNPVACWECEYEVGNIGWVPPLQNPDHGEWLGISAGRGIWGTRLA</sequence>
<dbReference type="InterPro" id="IPR001680">
    <property type="entry name" value="WD40_rpt"/>
</dbReference>
<feature type="compositionally biased region" description="Polar residues" evidence="4">
    <location>
        <begin position="54"/>
        <end position="64"/>
    </location>
</feature>
<name>A0A167XC86_9HYPO</name>
<dbReference type="InterPro" id="IPR015943">
    <property type="entry name" value="WD40/YVTN_repeat-like_dom_sf"/>
</dbReference>
<organism evidence="5 6">
    <name type="scientific">Moelleriella libera RCEF 2490</name>
    <dbReference type="NCBI Taxonomy" id="1081109"/>
    <lineage>
        <taxon>Eukaryota</taxon>
        <taxon>Fungi</taxon>
        <taxon>Dikarya</taxon>
        <taxon>Ascomycota</taxon>
        <taxon>Pezizomycotina</taxon>
        <taxon>Sordariomycetes</taxon>
        <taxon>Hypocreomycetidae</taxon>
        <taxon>Hypocreales</taxon>
        <taxon>Clavicipitaceae</taxon>
        <taxon>Moelleriella</taxon>
    </lineage>
</organism>
<feature type="repeat" description="WD" evidence="3">
    <location>
        <begin position="378"/>
        <end position="420"/>
    </location>
</feature>
<dbReference type="Proteomes" id="UP000078544">
    <property type="component" value="Unassembled WGS sequence"/>
</dbReference>
<keyword evidence="1 3" id="KW-0853">WD repeat</keyword>
<evidence type="ECO:0000256" key="4">
    <source>
        <dbReference type="SAM" id="MobiDB-lite"/>
    </source>
</evidence>
<dbReference type="Gene3D" id="2.130.10.10">
    <property type="entry name" value="YVTN repeat-like/Quinoprotein amine dehydrogenase"/>
    <property type="match status" value="1"/>
</dbReference>
<dbReference type="EMBL" id="AZGY01000023">
    <property type="protein sequence ID" value="KZZ89899.1"/>
    <property type="molecule type" value="Genomic_DNA"/>
</dbReference>
<feature type="region of interest" description="Disordered" evidence="4">
    <location>
        <begin position="1"/>
        <end position="234"/>
    </location>
</feature>
<dbReference type="STRING" id="1081109.A0A167XC86"/>
<keyword evidence="6" id="KW-1185">Reference proteome</keyword>
<feature type="repeat" description="WD" evidence="3">
    <location>
        <begin position="532"/>
        <end position="566"/>
    </location>
</feature>
<dbReference type="AlphaFoldDB" id="A0A167XC86"/>
<dbReference type="PANTHER" id="PTHR19919">
    <property type="entry name" value="WD REPEAT CONTAINING PROTEIN"/>
    <property type="match status" value="1"/>
</dbReference>
<reference evidence="5 6" key="1">
    <citation type="journal article" date="2016" name="Genome Biol. Evol.">
        <title>Divergent and convergent evolution of fungal pathogenicity.</title>
        <authorList>
            <person name="Shang Y."/>
            <person name="Xiao G."/>
            <person name="Zheng P."/>
            <person name="Cen K."/>
            <person name="Zhan S."/>
            <person name="Wang C."/>
        </authorList>
    </citation>
    <scope>NUCLEOTIDE SEQUENCE [LARGE SCALE GENOMIC DNA]</scope>
    <source>
        <strain evidence="5 6">RCEF 2490</strain>
    </source>
</reference>
<feature type="compositionally biased region" description="Polar residues" evidence="4">
    <location>
        <begin position="161"/>
        <end position="174"/>
    </location>
</feature>
<feature type="repeat" description="WD" evidence="3">
    <location>
        <begin position="421"/>
        <end position="463"/>
    </location>
</feature>
<comment type="caution">
    <text evidence="5">The sequence shown here is derived from an EMBL/GenBank/DDBJ whole genome shotgun (WGS) entry which is preliminary data.</text>
</comment>
<dbReference type="PROSITE" id="PS00678">
    <property type="entry name" value="WD_REPEATS_1"/>
    <property type="match status" value="2"/>
</dbReference>
<evidence type="ECO:0000256" key="3">
    <source>
        <dbReference type="PROSITE-ProRule" id="PRU00221"/>
    </source>
</evidence>
<evidence type="ECO:0000256" key="2">
    <source>
        <dbReference type="ARBA" id="ARBA00022737"/>
    </source>
</evidence>
<dbReference type="Pfam" id="PF00400">
    <property type="entry name" value="WD40"/>
    <property type="match status" value="3"/>
</dbReference>
<dbReference type="SUPFAM" id="SSF50978">
    <property type="entry name" value="WD40 repeat-like"/>
    <property type="match status" value="1"/>
</dbReference>
<accession>A0A167XC86</accession>
<gene>
    <name evidence="5" type="ORF">AAL_07407</name>
</gene>
<evidence type="ECO:0000313" key="6">
    <source>
        <dbReference type="Proteomes" id="UP000078544"/>
    </source>
</evidence>
<dbReference type="OrthoDB" id="1284551at2759"/>
<evidence type="ECO:0000256" key="1">
    <source>
        <dbReference type="ARBA" id="ARBA00022574"/>
    </source>
</evidence>
<protein>
    <submittedName>
        <fullName evidence="5">WD domain containing protein</fullName>
    </submittedName>
</protein>
<dbReference type="InterPro" id="IPR019775">
    <property type="entry name" value="WD40_repeat_CS"/>
</dbReference>